<name>A0ABS3JSC1_9BACT</name>
<evidence type="ECO:0000256" key="1">
    <source>
        <dbReference type="SAM" id="MobiDB-lite"/>
    </source>
</evidence>
<sequence>MLSITEKAVFTRLNQHVQAHNEVQANLLHKIRHGSLLTLNALVSIYCQQLRVYLRSPLAIDSAELPPLYTNRRLLATLTKAGTRTIYDHLEKLIAAGLVRKQFRGHRHDFTLWISPWIMLGEAFEPIPLIDLSRASHPGFSPHMRQTSPDKNTFKGNTNYPKGGVETVDKYLGDVLSPVPPSPRGVRCDVEILTLKREADPKAHHPGRATLKGAGGGGAAGPLSTLIAQITSQGGPVGASSDTGGDLASGARHVGTAEPTGGLSQPTTSAPGSAATAASASAPADLEATKRYLTKAFWEVAREKLWPAQRFSPQHTKDILNLIWRDVLYGRMKCPSPEACHDLYAQRITQLELVEKFGHRQQWASFMPPKCFFSYAHYQGQLQSGARGNFHHTTPWLLANQKAALLQDHTRLIDRAITSVNTLKAPRKWQGELTTLA</sequence>
<dbReference type="Proteomes" id="UP000664628">
    <property type="component" value="Unassembled WGS sequence"/>
</dbReference>
<comment type="caution">
    <text evidence="2">The sequence shown here is derived from an EMBL/GenBank/DDBJ whole genome shotgun (WGS) entry which is preliminary data.</text>
</comment>
<reference evidence="2 3" key="1">
    <citation type="submission" date="2021-03" db="EMBL/GenBank/DDBJ databases">
        <title>Fibrella sp. HMF5405 genome sequencing and assembly.</title>
        <authorList>
            <person name="Kang H."/>
            <person name="Kim H."/>
            <person name="Bae S."/>
            <person name="Joh K."/>
        </authorList>
    </citation>
    <scope>NUCLEOTIDE SEQUENCE [LARGE SCALE GENOMIC DNA]</scope>
    <source>
        <strain evidence="2 3">HMF5405</strain>
    </source>
</reference>
<evidence type="ECO:0008006" key="4">
    <source>
        <dbReference type="Google" id="ProtNLM"/>
    </source>
</evidence>
<gene>
    <name evidence="2" type="ORF">J2I46_30400</name>
</gene>
<proteinExistence type="predicted"/>
<feature type="region of interest" description="Disordered" evidence="1">
    <location>
        <begin position="199"/>
        <end position="218"/>
    </location>
</feature>
<organism evidence="2 3">
    <name type="scientific">Fibrella forsythiae</name>
    <dbReference type="NCBI Taxonomy" id="2817061"/>
    <lineage>
        <taxon>Bacteria</taxon>
        <taxon>Pseudomonadati</taxon>
        <taxon>Bacteroidota</taxon>
        <taxon>Cytophagia</taxon>
        <taxon>Cytophagales</taxon>
        <taxon>Spirosomataceae</taxon>
        <taxon>Fibrella</taxon>
    </lineage>
</organism>
<feature type="region of interest" description="Disordered" evidence="1">
    <location>
        <begin position="232"/>
        <end position="281"/>
    </location>
</feature>
<dbReference type="RefSeq" id="WP_207332876.1">
    <property type="nucleotide sequence ID" value="NZ_JAFMYW010000016.1"/>
</dbReference>
<dbReference type="EMBL" id="JAFMYW010000016">
    <property type="protein sequence ID" value="MBO0952923.1"/>
    <property type="molecule type" value="Genomic_DNA"/>
</dbReference>
<feature type="compositionally biased region" description="Low complexity" evidence="1">
    <location>
        <begin position="266"/>
        <end position="281"/>
    </location>
</feature>
<feature type="non-terminal residue" evidence="2">
    <location>
        <position position="437"/>
    </location>
</feature>
<keyword evidence="3" id="KW-1185">Reference proteome</keyword>
<accession>A0ABS3JSC1</accession>
<protein>
    <recommendedName>
        <fullName evidence="4">Helix-turn-helix domain-containing protein</fullName>
    </recommendedName>
</protein>
<evidence type="ECO:0000313" key="2">
    <source>
        <dbReference type="EMBL" id="MBO0952923.1"/>
    </source>
</evidence>
<evidence type="ECO:0000313" key="3">
    <source>
        <dbReference type="Proteomes" id="UP000664628"/>
    </source>
</evidence>